<feature type="transmembrane region" description="Helical" evidence="13">
    <location>
        <begin position="12"/>
        <end position="33"/>
    </location>
</feature>
<keyword evidence="5" id="KW-0276">Fatty acid metabolism</keyword>
<evidence type="ECO:0000256" key="1">
    <source>
        <dbReference type="ARBA" id="ARBA00004141"/>
    </source>
</evidence>
<protein>
    <submittedName>
        <fullName evidence="15">Fatty-acid desaturase</fullName>
    </submittedName>
</protein>
<evidence type="ECO:0000313" key="15">
    <source>
        <dbReference type="EMBL" id="AGA27287.1"/>
    </source>
</evidence>
<feature type="transmembrane region" description="Helical" evidence="13">
    <location>
        <begin position="39"/>
        <end position="61"/>
    </location>
</feature>
<evidence type="ECO:0000256" key="11">
    <source>
        <dbReference type="ARBA" id="ARBA00023160"/>
    </source>
</evidence>
<dbReference type="GO" id="GO:0016717">
    <property type="term" value="F:oxidoreductase activity, acting on paired donors, with oxidation of a pair of donors resulting in the reduction of molecular oxygen to two molecules of water"/>
    <property type="evidence" value="ECO:0007669"/>
    <property type="project" value="InterPro"/>
</dbReference>
<accession>L0DDE8</accession>
<dbReference type="KEGG" id="saci:Sinac_3004"/>
<evidence type="ECO:0000259" key="14">
    <source>
        <dbReference type="Pfam" id="PF00487"/>
    </source>
</evidence>
<keyword evidence="3" id="KW-0444">Lipid biosynthesis</keyword>
<dbReference type="GO" id="GO:0006633">
    <property type="term" value="P:fatty acid biosynthetic process"/>
    <property type="evidence" value="ECO:0007669"/>
    <property type="project" value="UniProtKB-KW"/>
</dbReference>
<feature type="region of interest" description="Disordered" evidence="12">
    <location>
        <begin position="283"/>
        <end position="318"/>
    </location>
</feature>
<keyword evidence="10 13" id="KW-0472">Membrane</keyword>
<dbReference type="RefSeq" id="WP_015246436.1">
    <property type="nucleotide sequence ID" value="NC_019892.1"/>
</dbReference>
<proteinExistence type="inferred from homology"/>
<dbReference type="PANTHER" id="PTHR11351:SF31">
    <property type="entry name" value="DESATURASE 1, ISOFORM A-RELATED"/>
    <property type="match status" value="1"/>
</dbReference>
<evidence type="ECO:0000256" key="7">
    <source>
        <dbReference type="ARBA" id="ARBA00023002"/>
    </source>
</evidence>
<keyword evidence="8" id="KW-0408">Iron</keyword>
<keyword evidence="9" id="KW-0443">Lipid metabolism</keyword>
<dbReference type="GO" id="GO:0016020">
    <property type="term" value="C:membrane"/>
    <property type="evidence" value="ECO:0007669"/>
    <property type="project" value="UniProtKB-SubCell"/>
</dbReference>
<evidence type="ECO:0000256" key="12">
    <source>
        <dbReference type="SAM" id="MobiDB-lite"/>
    </source>
</evidence>
<evidence type="ECO:0000256" key="9">
    <source>
        <dbReference type="ARBA" id="ARBA00023098"/>
    </source>
</evidence>
<dbReference type="CDD" id="cd03505">
    <property type="entry name" value="Delta9-FADS-like"/>
    <property type="match status" value="1"/>
</dbReference>
<dbReference type="STRING" id="886293.Sinac_3004"/>
<evidence type="ECO:0000256" key="8">
    <source>
        <dbReference type="ARBA" id="ARBA00023004"/>
    </source>
</evidence>
<dbReference type="EMBL" id="CP003364">
    <property type="protein sequence ID" value="AGA27287.1"/>
    <property type="molecule type" value="Genomic_DNA"/>
</dbReference>
<dbReference type="HOGENOM" id="CLU_027359_1_0_0"/>
<comment type="similarity">
    <text evidence="2">Belongs to the fatty acid desaturase type 2 family.</text>
</comment>
<dbReference type="InterPro" id="IPR015876">
    <property type="entry name" value="Acyl-CoA_DS"/>
</dbReference>
<dbReference type="Pfam" id="PF00487">
    <property type="entry name" value="FA_desaturase"/>
    <property type="match status" value="1"/>
</dbReference>
<reference evidence="15 16" key="1">
    <citation type="submission" date="2012-02" db="EMBL/GenBank/DDBJ databases">
        <title>Complete sequence of chromosome of Singulisphaera acidiphila DSM 18658.</title>
        <authorList>
            <consortium name="US DOE Joint Genome Institute (JGI-PGF)"/>
            <person name="Lucas S."/>
            <person name="Copeland A."/>
            <person name="Lapidus A."/>
            <person name="Glavina del Rio T."/>
            <person name="Dalin E."/>
            <person name="Tice H."/>
            <person name="Bruce D."/>
            <person name="Goodwin L."/>
            <person name="Pitluck S."/>
            <person name="Peters L."/>
            <person name="Ovchinnikova G."/>
            <person name="Chertkov O."/>
            <person name="Kyrpides N."/>
            <person name="Mavromatis K."/>
            <person name="Ivanova N."/>
            <person name="Brettin T."/>
            <person name="Detter J.C."/>
            <person name="Han C."/>
            <person name="Larimer F."/>
            <person name="Land M."/>
            <person name="Hauser L."/>
            <person name="Markowitz V."/>
            <person name="Cheng J.-F."/>
            <person name="Hugenholtz P."/>
            <person name="Woyke T."/>
            <person name="Wu D."/>
            <person name="Tindall B."/>
            <person name="Pomrenke H."/>
            <person name="Brambilla E."/>
            <person name="Klenk H.-P."/>
            <person name="Eisen J.A."/>
        </authorList>
    </citation>
    <scope>NUCLEOTIDE SEQUENCE [LARGE SCALE GENOMIC DNA]</scope>
    <source>
        <strain evidence="16">ATCC BAA-1392 / DSM 18658 / VKM B-2454 / MOB10</strain>
    </source>
</reference>
<sequence length="318" mass="36173">MSTTLTDPAPQKIAWAPLIWIGALHVGALLAFVPAYFTWQAVALCFFLHWVTGGLGITMTYHRLLTHRSFATRPKALEYVLTAIGCCASEGGPIGWVSDHRRHHAHSDEEDDVHSPNRGFGWAHMFWWMTPDITSIHTPEYYQRWAPDLCKDPVLRWLDKYFILFPILLGAGLYAIGGMPWLVWGGFVRSVLVLHSTWLVNSATHIWGYRSHETRDKSTNLWWVAVVTYGEGWHNNHHAFQTSARHGLRWWEVDMTYMTIRLMSYLGLAYSIKMPKIPKKTRLDNPSVLDEQAGSDPEMTTVVSGTVSDEPELAVASK</sequence>
<name>L0DDE8_SINAD</name>
<dbReference type="InterPro" id="IPR005804">
    <property type="entry name" value="FA_desaturase_dom"/>
</dbReference>
<evidence type="ECO:0000313" key="16">
    <source>
        <dbReference type="Proteomes" id="UP000010798"/>
    </source>
</evidence>
<evidence type="ECO:0000256" key="13">
    <source>
        <dbReference type="SAM" id="Phobius"/>
    </source>
</evidence>
<comment type="subcellular location">
    <subcellularLocation>
        <location evidence="1">Membrane</location>
        <topology evidence="1">Multi-pass membrane protein</topology>
    </subcellularLocation>
</comment>
<feature type="domain" description="Fatty acid desaturase" evidence="14">
    <location>
        <begin position="38"/>
        <end position="256"/>
    </location>
</feature>
<dbReference type="AlphaFoldDB" id="L0DDE8"/>
<evidence type="ECO:0000256" key="3">
    <source>
        <dbReference type="ARBA" id="ARBA00022516"/>
    </source>
</evidence>
<dbReference type="eggNOG" id="COG1398">
    <property type="taxonomic scope" value="Bacteria"/>
</dbReference>
<evidence type="ECO:0000256" key="10">
    <source>
        <dbReference type="ARBA" id="ARBA00023136"/>
    </source>
</evidence>
<keyword evidence="11" id="KW-0275">Fatty acid biosynthesis</keyword>
<evidence type="ECO:0000256" key="2">
    <source>
        <dbReference type="ARBA" id="ARBA00008749"/>
    </source>
</evidence>
<organism evidence="15 16">
    <name type="scientific">Singulisphaera acidiphila (strain ATCC BAA-1392 / DSM 18658 / VKM B-2454 / MOB10)</name>
    <dbReference type="NCBI Taxonomy" id="886293"/>
    <lineage>
        <taxon>Bacteria</taxon>
        <taxon>Pseudomonadati</taxon>
        <taxon>Planctomycetota</taxon>
        <taxon>Planctomycetia</taxon>
        <taxon>Isosphaerales</taxon>
        <taxon>Isosphaeraceae</taxon>
        <taxon>Singulisphaera</taxon>
    </lineage>
</organism>
<keyword evidence="7" id="KW-0560">Oxidoreductase</keyword>
<keyword evidence="4 13" id="KW-0812">Transmembrane</keyword>
<dbReference type="Proteomes" id="UP000010798">
    <property type="component" value="Chromosome"/>
</dbReference>
<evidence type="ECO:0000256" key="5">
    <source>
        <dbReference type="ARBA" id="ARBA00022832"/>
    </source>
</evidence>
<feature type="transmembrane region" description="Helical" evidence="13">
    <location>
        <begin position="161"/>
        <end position="184"/>
    </location>
</feature>
<evidence type="ECO:0000256" key="6">
    <source>
        <dbReference type="ARBA" id="ARBA00022989"/>
    </source>
</evidence>
<dbReference type="PRINTS" id="PR00075">
    <property type="entry name" value="FACDDSATRASE"/>
</dbReference>
<gene>
    <name evidence="15" type="ordered locus">Sinac_3004</name>
</gene>
<dbReference type="OrthoDB" id="19906at2"/>
<dbReference type="PANTHER" id="PTHR11351">
    <property type="entry name" value="ACYL-COA DESATURASE"/>
    <property type="match status" value="1"/>
</dbReference>
<keyword evidence="6 13" id="KW-1133">Transmembrane helix</keyword>
<evidence type="ECO:0000256" key="4">
    <source>
        <dbReference type="ARBA" id="ARBA00022692"/>
    </source>
</evidence>
<keyword evidence="16" id="KW-1185">Reference proteome</keyword>